<feature type="compositionally biased region" description="Low complexity" evidence="1">
    <location>
        <begin position="324"/>
        <end position="333"/>
    </location>
</feature>
<organism evidence="5 6">
    <name type="scientific">Stachybotrys elegans</name>
    <dbReference type="NCBI Taxonomy" id="80388"/>
    <lineage>
        <taxon>Eukaryota</taxon>
        <taxon>Fungi</taxon>
        <taxon>Dikarya</taxon>
        <taxon>Ascomycota</taxon>
        <taxon>Pezizomycotina</taxon>
        <taxon>Sordariomycetes</taxon>
        <taxon>Hypocreomycetidae</taxon>
        <taxon>Hypocreales</taxon>
        <taxon>Stachybotryaceae</taxon>
        <taxon>Stachybotrys</taxon>
    </lineage>
</organism>
<dbReference type="OrthoDB" id="283575at2759"/>
<keyword evidence="2" id="KW-0472">Membrane</keyword>
<keyword evidence="2" id="KW-1133">Transmembrane helix</keyword>
<evidence type="ECO:0000259" key="3">
    <source>
        <dbReference type="PROSITE" id="PS00022"/>
    </source>
</evidence>
<keyword evidence="6" id="KW-1185">Reference proteome</keyword>
<feature type="compositionally biased region" description="Pro residues" evidence="1">
    <location>
        <begin position="334"/>
        <end position="348"/>
    </location>
</feature>
<feature type="region of interest" description="Disordered" evidence="1">
    <location>
        <begin position="1"/>
        <end position="110"/>
    </location>
</feature>
<dbReference type="InterPro" id="IPR000742">
    <property type="entry name" value="EGF"/>
</dbReference>
<feature type="compositionally biased region" description="Low complexity" evidence="1">
    <location>
        <begin position="289"/>
        <end position="300"/>
    </location>
</feature>
<feature type="transmembrane region" description="Helical" evidence="2">
    <location>
        <begin position="502"/>
        <end position="524"/>
    </location>
</feature>
<evidence type="ECO:0000313" key="6">
    <source>
        <dbReference type="Proteomes" id="UP000813444"/>
    </source>
</evidence>
<evidence type="ECO:0000313" key="5">
    <source>
        <dbReference type="EMBL" id="KAH7316539.1"/>
    </source>
</evidence>
<keyword evidence="2" id="KW-0812">Transmembrane</keyword>
<feature type="compositionally biased region" description="Polar residues" evidence="1">
    <location>
        <begin position="259"/>
        <end position="269"/>
    </location>
</feature>
<sequence>MTQDTPRAGYNAAPSRTVPQQSRLPRPQAPAGFSADGNYGESISRPRPVPQWPLGGPMQSPMNAPNPQPYRPPQGQAPRRPPRPSLVPSILDQSRVQDPSPVFLSPQMAMDPSMDRGSIYLSTPVSPASARLTVSSVGSIPDFPMPITNSLSGPPRRGSVLGPPPSSRRGASSFYSTASFVSPIPEESPKSRSHGSYASSAAIPNQWEAASIPGSPISQGGYEDSITDKSRDSEYEFGDESNLVRSASIGKAGKPSLIITRNPNGSSTILRPAPSPVQPFGDGTAYLDPSTSSSNTLPTTKMRQQPAVAVPGDATPESILEAYAAATASSPSASPRPSPRPTPSPRPPQDMADLRRPPRLDIEAVREAEARGSLTSLPDLIRRATRLAAMIDTGKRPASRFDDLRDYLGGRASGGYPLEKDTSNDERYRSGLSDMLAAFPPPAQATRQPRGSWFRTTSWPLAPGRRSMQQPPSSPPDVSRNLPSNGSSQNKKAGRRCCGMPMWAFIMLVILLVLIIATAVIIPLQFFVFGTLGSQAVADNSLEDCRADLNCQNGGTNVLSQGVCSCICTNGFSGSDCTIPSDAGCTTTDIVGPDGSSSGSIENVTLGRAIPRIIADASSNFSIPLSGTAILARFNNANLSCIAQNSLVTFNGQSSRSSETDLFVPDSGEADIGASRAAFITLSDTNPRADYIYYYGKYSVRNNNLCGRDVVNYDAADHVFYTDYDHDHLISPSGHHLAAEWARQNRRGDTVTLREAASIDLGNNNIMNLVNFTIDIGQGPIGGNAS</sequence>
<feature type="compositionally biased region" description="Polar residues" evidence="1">
    <location>
        <begin position="445"/>
        <end position="459"/>
    </location>
</feature>
<feature type="compositionally biased region" description="Polar residues" evidence="1">
    <location>
        <begin position="481"/>
        <end position="491"/>
    </location>
</feature>
<name>A0A8K0ST56_9HYPO</name>
<protein>
    <recommendedName>
        <fullName evidence="3 4">EGF-like domain-containing protein</fullName>
    </recommendedName>
</protein>
<evidence type="ECO:0000256" key="2">
    <source>
        <dbReference type="SAM" id="Phobius"/>
    </source>
</evidence>
<dbReference type="EMBL" id="JAGPNK010000008">
    <property type="protein sequence ID" value="KAH7316539.1"/>
    <property type="molecule type" value="Genomic_DNA"/>
</dbReference>
<feature type="domain" description="EGF-like" evidence="3 4">
    <location>
        <begin position="566"/>
        <end position="577"/>
    </location>
</feature>
<dbReference type="PROSITE" id="PS00022">
    <property type="entry name" value="EGF_1"/>
    <property type="match status" value="1"/>
</dbReference>
<proteinExistence type="predicted"/>
<feature type="region of interest" description="Disordered" evidence="1">
    <location>
        <begin position="208"/>
        <end position="357"/>
    </location>
</feature>
<feature type="region of interest" description="Disordered" evidence="1">
    <location>
        <begin position="136"/>
        <end position="174"/>
    </location>
</feature>
<reference evidence="5" key="1">
    <citation type="journal article" date="2021" name="Nat. Commun.">
        <title>Genetic determinants of endophytism in the Arabidopsis root mycobiome.</title>
        <authorList>
            <person name="Mesny F."/>
            <person name="Miyauchi S."/>
            <person name="Thiergart T."/>
            <person name="Pickel B."/>
            <person name="Atanasova L."/>
            <person name="Karlsson M."/>
            <person name="Huettel B."/>
            <person name="Barry K.W."/>
            <person name="Haridas S."/>
            <person name="Chen C."/>
            <person name="Bauer D."/>
            <person name="Andreopoulos W."/>
            <person name="Pangilinan J."/>
            <person name="LaButti K."/>
            <person name="Riley R."/>
            <person name="Lipzen A."/>
            <person name="Clum A."/>
            <person name="Drula E."/>
            <person name="Henrissat B."/>
            <person name="Kohler A."/>
            <person name="Grigoriev I.V."/>
            <person name="Martin F.M."/>
            <person name="Hacquard S."/>
        </authorList>
    </citation>
    <scope>NUCLEOTIDE SEQUENCE</scope>
    <source>
        <strain evidence="5">MPI-CAGE-CH-0235</strain>
    </source>
</reference>
<evidence type="ECO:0000256" key="1">
    <source>
        <dbReference type="SAM" id="MobiDB-lite"/>
    </source>
</evidence>
<dbReference type="PANTHER" id="PTHR17178:SF0">
    <property type="entry name" value="SERGLYCIN"/>
    <property type="match status" value="1"/>
</dbReference>
<dbReference type="PROSITE" id="PS01186">
    <property type="entry name" value="EGF_2"/>
    <property type="match status" value="1"/>
</dbReference>
<dbReference type="Proteomes" id="UP000813444">
    <property type="component" value="Unassembled WGS sequence"/>
</dbReference>
<gene>
    <name evidence="5" type="ORF">B0I35DRAFT_479372</name>
</gene>
<evidence type="ECO:0000259" key="4">
    <source>
        <dbReference type="PROSITE" id="PS01186"/>
    </source>
</evidence>
<dbReference type="AlphaFoldDB" id="A0A8K0ST56"/>
<comment type="caution">
    <text evidence="5">The sequence shown here is derived from an EMBL/GenBank/DDBJ whole genome shotgun (WGS) entry which is preliminary data.</text>
</comment>
<accession>A0A8K0ST56</accession>
<dbReference type="PANTHER" id="PTHR17178">
    <property type="entry name" value="SECRETORY GRANULE PROTEOGLYCAN CORE PROTEIN"/>
    <property type="match status" value="1"/>
</dbReference>
<feature type="region of interest" description="Disordered" evidence="1">
    <location>
        <begin position="438"/>
        <end position="494"/>
    </location>
</feature>